<keyword evidence="2" id="KW-1185">Reference proteome</keyword>
<organism evidence="1 2">
    <name type="scientific">Desulfosporosinus acididurans</name>
    <dbReference type="NCBI Taxonomy" id="476652"/>
    <lineage>
        <taxon>Bacteria</taxon>
        <taxon>Bacillati</taxon>
        <taxon>Bacillota</taxon>
        <taxon>Clostridia</taxon>
        <taxon>Eubacteriales</taxon>
        <taxon>Desulfitobacteriaceae</taxon>
        <taxon>Desulfosporosinus</taxon>
    </lineage>
</organism>
<sequence>MFLHSCKELSQLSHEIDRLWVPDLRAASDKLTFSTIKEKILEILGDLYGENSREFRLVKLTNSPATVVKVVNHIIERNNQNSPHINVVNM</sequence>
<dbReference type="PATRIC" id="fig|476652.3.peg.581"/>
<dbReference type="Proteomes" id="UP000036356">
    <property type="component" value="Unassembled WGS sequence"/>
</dbReference>
<dbReference type="EMBL" id="LDZY01000002">
    <property type="protein sequence ID" value="KLU67359.1"/>
    <property type="molecule type" value="Genomic_DNA"/>
</dbReference>
<gene>
    <name evidence="1" type="ORF">DEAC_c05710</name>
</gene>
<protein>
    <submittedName>
        <fullName evidence="1">Uncharacterized protein</fullName>
    </submittedName>
</protein>
<reference evidence="1 2" key="1">
    <citation type="submission" date="2015-06" db="EMBL/GenBank/DDBJ databases">
        <title>Draft genome of the moderately acidophilic sulfate reducer Candidatus Desulfosporosinus acididurans strain M1.</title>
        <authorList>
            <person name="Poehlein A."/>
            <person name="Petzsch P."/>
            <person name="Johnson B.D."/>
            <person name="Schloemann M."/>
            <person name="Daniel R."/>
            <person name="Muehling M."/>
        </authorList>
    </citation>
    <scope>NUCLEOTIDE SEQUENCE [LARGE SCALE GENOMIC DNA]</scope>
    <source>
        <strain evidence="1 2">M1</strain>
    </source>
</reference>
<evidence type="ECO:0000313" key="2">
    <source>
        <dbReference type="Proteomes" id="UP000036356"/>
    </source>
</evidence>
<dbReference type="AlphaFoldDB" id="A0A0J1FV91"/>
<evidence type="ECO:0000313" key="1">
    <source>
        <dbReference type="EMBL" id="KLU67359.1"/>
    </source>
</evidence>
<dbReference type="RefSeq" id="WP_053006261.1">
    <property type="nucleotide sequence ID" value="NZ_LDZY01000002.1"/>
</dbReference>
<proteinExistence type="predicted"/>
<name>A0A0J1FV91_9FIRM</name>
<comment type="caution">
    <text evidence="1">The sequence shown here is derived from an EMBL/GenBank/DDBJ whole genome shotgun (WGS) entry which is preliminary data.</text>
</comment>
<accession>A0A0J1FV91</accession>